<name>A0A917BDI0_9ACTN</name>
<reference evidence="2" key="1">
    <citation type="journal article" date="2014" name="Int. J. Syst. Evol. Microbiol.">
        <title>Complete genome sequence of Corynebacterium casei LMG S-19264T (=DSM 44701T), isolated from a smear-ripened cheese.</title>
        <authorList>
            <consortium name="US DOE Joint Genome Institute (JGI-PGF)"/>
            <person name="Walter F."/>
            <person name="Albersmeier A."/>
            <person name="Kalinowski J."/>
            <person name="Ruckert C."/>
        </authorList>
    </citation>
    <scope>NUCLEOTIDE SEQUENCE</scope>
    <source>
        <strain evidence="2">CGMCC 1.16067</strain>
    </source>
</reference>
<gene>
    <name evidence="2" type="ORF">GCM10011519_05080</name>
</gene>
<protein>
    <submittedName>
        <fullName evidence="2">HNH endonuclease</fullName>
    </submittedName>
</protein>
<keyword evidence="3" id="KW-1185">Reference proteome</keyword>
<feature type="domain" description="HNH nuclease" evidence="1">
    <location>
        <begin position="337"/>
        <end position="389"/>
    </location>
</feature>
<comment type="caution">
    <text evidence="2">The sequence shown here is derived from an EMBL/GenBank/DDBJ whole genome shotgun (WGS) entry which is preliminary data.</text>
</comment>
<organism evidence="2 3">
    <name type="scientific">Marmoricola endophyticus</name>
    <dbReference type="NCBI Taxonomy" id="2040280"/>
    <lineage>
        <taxon>Bacteria</taxon>
        <taxon>Bacillati</taxon>
        <taxon>Actinomycetota</taxon>
        <taxon>Actinomycetes</taxon>
        <taxon>Propionibacteriales</taxon>
        <taxon>Nocardioidaceae</taxon>
        <taxon>Marmoricola</taxon>
    </lineage>
</organism>
<evidence type="ECO:0000313" key="2">
    <source>
        <dbReference type="EMBL" id="GGF34577.1"/>
    </source>
</evidence>
<dbReference type="EMBL" id="BMKQ01000001">
    <property type="protein sequence ID" value="GGF34577.1"/>
    <property type="molecule type" value="Genomic_DNA"/>
</dbReference>
<evidence type="ECO:0000259" key="1">
    <source>
        <dbReference type="SMART" id="SM00507"/>
    </source>
</evidence>
<dbReference type="AlphaFoldDB" id="A0A917BDI0"/>
<dbReference type="GO" id="GO:0004519">
    <property type="term" value="F:endonuclease activity"/>
    <property type="evidence" value="ECO:0007669"/>
    <property type="project" value="UniProtKB-KW"/>
</dbReference>
<dbReference type="Pfam" id="PF02720">
    <property type="entry name" value="DUF222"/>
    <property type="match status" value="1"/>
</dbReference>
<keyword evidence="2" id="KW-0378">Hydrolase</keyword>
<dbReference type="InterPro" id="IPR003615">
    <property type="entry name" value="HNH_nuc"/>
</dbReference>
<keyword evidence="2" id="KW-0540">Nuclease</keyword>
<dbReference type="InterPro" id="IPR003870">
    <property type="entry name" value="DUF222"/>
</dbReference>
<sequence>METTSTHPVSAAIAAAQVALGEVAQSPVWSLPGVEIAADLGRLSVLAAQVAELELRLVFQAEASGVAGDAGATSAAVLWSSATCQDRAVAKRRADLARALDGPRTVTREAMGRGEVSEAQARVIVDAVAALEEIPSVLGVEVDASIVERAEKDLVRLAGEHPPRELRVLGRRILDVVAPEVGEEAERAALAKEEEAAAAAARFTMSSDGHGQVHGRFTLPTLHGDMLRTMPAAVWTPHLGDGPRGQGRALMEVVERYPADVLPEHGGVAATVTVTMTHRELVDAADAAGVVETGLGTRITAGEARRLACGADLVPAVLGGASGVLDVGRRSRFHTRPQRVAIALRDKTCTAEGCDYPPGLCHIHHDDPWSTGGATSVAKGRLLCPSHHRMIHSAHHEISISKHGRLVFRRI</sequence>
<dbReference type="SMART" id="SM00507">
    <property type="entry name" value="HNHc"/>
    <property type="match status" value="1"/>
</dbReference>
<reference evidence="2" key="2">
    <citation type="submission" date="2020-09" db="EMBL/GenBank/DDBJ databases">
        <authorList>
            <person name="Sun Q."/>
            <person name="Zhou Y."/>
        </authorList>
    </citation>
    <scope>NUCLEOTIDE SEQUENCE</scope>
    <source>
        <strain evidence="2">CGMCC 1.16067</strain>
    </source>
</reference>
<dbReference type="Proteomes" id="UP000649179">
    <property type="component" value="Unassembled WGS sequence"/>
</dbReference>
<keyword evidence="2" id="KW-0255">Endonuclease</keyword>
<evidence type="ECO:0000313" key="3">
    <source>
        <dbReference type="Proteomes" id="UP000649179"/>
    </source>
</evidence>
<accession>A0A917BDI0</accession>
<dbReference type="CDD" id="cd00085">
    <property type="entry name" value="HNHc"/>
    <property type="match status" value="1"/>
</dbReference>
<proteinExistence type="predicted"/>